<evidence type="ECO:0000313" key="7">
    <source>
        <dbReference type="Proteomes" id="UP000192610"/>
    </source>
</evidence>
<dbReference type="PROSITE" id="PS50977">
    <property type="entry name" value="HTH_TETR_2"/>
    <property type="match status" value="1"/>
</dbReference>
<dbReference type="AlphaFoldDB" id="A0A1V9EJA7"/>
<dbReference type="GO" id="GO:0003677">
    <property type="term" value="F:DNA binding"/>
    <property type="evidence" value="ECO:0007669"/>
    <property type="project" value="UniProtKB-UniRule"/>
</dbReference>
<dbReference type="InterPro" id="IPR011075">
    <property type="entry name" value="TetR_C"/>
</dbReference>
<dbReference type="PRINTS" id="PR00455">
    <property type="entry name" value="HTHTETR"/>
</dbReference>
<evidence type="ECO:0000256" key="3">
    <source>
        <dbReference type="ARBA" id="ARBA00023163"/>
    </source>
</evidence>
<evidence type="ECO:0000256" key="1">
    <source>
        <dbReference type="ARBA" id="ARBA00023015"/>
    </source>
</evidence>
<gene>
    <name evidence="6" type="ORF">A4H97_31135</name>
</gene>
<proteinExistence type="predicted"/>
<keyword evidence="7" id="KW-1185">Reference proteome</keyword>
<dbReference type="OrthoDB" id="9798857at2"/>
<evidence type="ECO:0000259" key="5">
    <source>
        <dbReference type="PROSITE" id="PS50977"/>
    </source>
</evidence>
<feature type="domain" description="HTH tetR-type" evidence="5">
    <location>
        <begin position="8"/>
        <end position="68"/>
    </location>
</feature>
<dbReference type="SUPFAM" id="SSF48498">
    <property type="entry name" value="Tetracyclin repressor-like, C-terminal domain"/>
    <property type="match status" value="1"/>
</dbReference>
<evidence type="ECO:0000256" key="2">
    <source>
        <dbReference type="ARBA" id="ARBA00023125"/>
    </source>
</evidence>
<name>A0A1V9EJA7_9BACT</name>
<dbReference type="Gene3D" id="1.10.357.10">
    <property type="entry name" value="Tetracycline Repressor, domain 2"/>
    <property type="match status" value="1"/>
</dbReference>
<dbReference type="PANTHER" id="PTHR47506">
    <property type="entry name" value="TRANSCRIPTIONAL REGULATORY PROTEIN"/>
    <property type="match status" value="1"/>
</dbReference>
<organism evidence="6 7">
    <name type="scientific">Niastella yeongjuensis</name>
    <dbReference type="NCBI Taxonomy" id="354355"/>
    <lineage>
        <taxon>Bacteria</taxon>
        <taxon>Pseudomonadati</taxon>
        <taxon>Bacteroidota</taxon>
        <taxon>Chitinophagia</taxon>
        <taxon>Chitinophagales</taxon>
        <taxon>Chitinophagaceae</taxon>
        <taxon>Niastella</taxon>
    </lineage>
</organism>
<keyword evidence="2 4" id="KW-0238">DNA-binding</keyword>
<protein>
    <submittedName>
        <fullName evidence="6">Transcriptional regulator</fullName>
    </submittedName>
</protein>
<keyword evidence="3" id="KW-0804">Transcription</keyword>
<dbReference type="Pfam" id="PF16925">
    <property type="entry name" value="TetR_C_13"/>
    <property type="match status" value="1"/>
</dbReference>
<dbReference type="InterPro" id="IPR036271">
    <property type="entry name" value="Tet_transcr_reg_TetR-rel_C_sf"/>
</dbReference>
<feature type="DNA-binding region" description="H-T-H motif" evidence="4">
    <location>
        <begin position="31"/>
        <end position="50"/>
    </location>
</feature>
<comment type="caution">
    <text evidence="6">The sequence shown here is derived from an EMBL/GenBank/DDBJ whole genome shotgun (WGS) entry which is preliminary data.</text>
</comment>
<dbReference type="InterPro" id="IPR001647">
    <property type="entry name" value="HTH_TetR"/>
</dbReference>
<dbReference type="RefSeq" id="WP_081201845.1">
    <property type="nucleotide sequence ID" value="NZ_FOCZ01000020.1"/>
</dbReference>
<keyword evidence="1" id="KW-0805">Transcription regulation</keyword>
<dbReference type="SUPFAM" id="SSF46689">
    <property type="entry name" value="Homeodomain-like"/>
    <property type="match status" value="1"/>
</dbReference>
<dbReference type="EMBL" id="LVXG01000024">
    <property type="protein sequence ID" value="OQP46220.1"/>
    <property type="molecule type" value="Genomic_DNA"/>
</dbReference>
<dbReference type="PANTHER" id="PTHR47506:SF3">
    <property type="entry name" value="HTH-TYPE TRANSCRIPTIONAL REGULATOR LMRA"/>
    <property type="match status" value="1"/>
</dbReference>
<dbReference type="STRING" id="354355.SAMN05660816_06380"/>
<dbReference type="Proteomes" id="UP000192610">
    <property type="component" value="Unassembled WGS sequence"/>
</dbReference>
<dbReference type="InterPro" id="IPR009057">
    <property type="entry name" value="Homeodomain-like_sf"/>
</dbReference>
<accession>A0A1V9EJA7</accession>
<sequence length="200" mass="22370">MKFTPRSESTRQQIIESTAELFNKKGYLGTSISDLEKATGMTRGSIYGNFENKEAVALAVFNYNWDLKRELLAEATRNKAEFKDKLYAHVLAHHPSTKTPFTPGGCPLQNTTMEADDTFEALREKAANGLLIWTKDLTNIIEEGIKAKAFKADTDVLGTSLHIVSLIEGAALYARSTRDMKYVKRLFDTARDVINAICEK</sequence>
<evidence type="ECO:0000256" key="4">
    <source>
        <dbReference type="PROSITE-ProRule" id="PRU00335"/>
    </source>
</evidence>
<evidence type="ECO:0000313" key="6">
    <source>
        <dbReference type="EMBL" id="OQP46220.1"/>
    </source>
</evidence>
<dbReference type="Pfam" id="PF00440">
    <property type="entry name" value="TetR_N"/>
    <property type="match status" value="1"/>
</dbReference>
<reference evidence="7" key="1">
    <citation type="submission" date="2016-04" db="EMBL/GenBank/DDBJ databases">
        <authorList>
            <person name="Chen L."/>
            <person name="Zhuang W."/>
            <person name="Wang G."/>
        </authorList>
    </citation>
    <scope>NUCLEOTIDE SEQUENCE [LARGE SCALE GENOMIC DNA]</scope>
    <source>
        <strain evidence="7">17621</strain>
    </source>
</reference>